<dbReference type="GO" id="GO:0032259">
    <property type="term" value="P:methylation"/>
    <property type="evidence" value="ECO:0007669"/>
    <property type="project" value="UniProtKB-KW"/>
</dbReference>
<dbReference type="EMBL" id="VKHT01000003">
    <property type="protein sequence ID" value="MBB0242577.1"/>
    <property type="molecule type" value="Genomic_DNA"/>
</dbReference>
<dbReference type="CDD" id="cd02440">
    <property type="entry name" value="AdoMet_MTases"/>
    <property type="match status" value="1"/>
</dbReference>
<evidence type="ECO:0000259" key="1">
    <source>
        <dbReference type="Pfam" id="PF08242"/>
    </source>
</evidence>
<evidence type="ECO:0000313" key="3">
    <source>
        <dbReference type="Proteomes" id="UP000538929"/>
    </source>
</evidence>
<dbReference type="InterPro" id="IPR029063">
    <property type="entry name" value="SAM-dependent_MTases_sf"/>
</dbReference>
<dbReference type="PANTHER" id="PTHR42912">
    <property type="entry name" value="METHYLTRANSFERASE"/>
    <property type="match status" value="1"/>
</dbReference>
<sequence>MTSTHPVAAGLERLGDAPALFHGRTVLTGTDLLRAGGVGGAAFEALDRRLAVVLAPGGAAGGAAETPAADPDDLVHRLRGAYGEEAHRVAVFGDYVHASGDAVLAAWAAGAAVVCGHDSLHPARALALLERTGADRAFAPADLLSALPEDPSAPLVDLSRLATVVYCDGPLPQARTAALRDGTGVSVVHVAPGPGSAAGEPGGEPVDPAGAARAAADRALAGVDLHEAVAAVDLVSRASLLSMVVALRRLGLFTNASGHTGDEVLGGGRIAERHHGLVLRWLAVLTAEGLLRRHGDRFHLASPDEEYTGRAPDHAWDEAEKAWRATTGSVDTVAYARHSAGLLPDLLTGGTDAVSLLFPRGSTALAESLYREGVTARYQHHAVGGLLGAIADRWPRHRPLRVLEVGAGTGATTERALPALTARGADLGYLFTDVTPFFLERARRRWGAEPGVEFGLLDIDLPTREQGFAPGSFDIVVAGGVLNAARDTDTSLRSLAGLLAPGGWLVLTEPTAEEHWVMITQAFLLTDARDARTRTGATFLSLSQWREALDSAGLPRVVDLPEPGHPLDRLGHRVFAARRSPD</sequence>
<organism evidence="2 3">
    <name type="scientific">Streptomyces alkaliphilus</name>
    <dbReference type="NCBI Taxonomy" id="1472722"/>
    <lineage>
        <taxon>Bacteria</taxon>
        <taxon>Bacillati</taxon>
        <taxon>Actinomycetota</taxon>
        <taxon>Actinomycetes</taxon>
        <taxon>Kitasatosporales</taxon>
        <taxon>Streptomycetaceae</taxon>
        <taxon>Streptomyces</taxon>
    </lineage>
</organism>
<keyword evidence="2" id="KW-0489">Methyltransferase</keyword>
<keyword evidence="2" id="KW-0808">Transferase</keyword>
<dbReference type="Gene3D" id="3.40.50.12780">
    <property type="entry name" value="N-terminal domain of ligase-like"/>
    <property type="match status" value="1"/>
</dbReference>
<gene>
    <name evidence="2" type="ORF">FNQ90_00260</name>
</gene>
<dbReference type="Pfam" id="PF08242">
    <property type="entry name" value="Methyltransf_12"/>
    <property type="match status" value="1"/>
</dbReference>
<accession>A0A7W3XZR9</accession>
<dbReference type="InterPro" id="IPR013217">
    <property type="entry name" value="Methyltransf_12"/>
</dbReference>
<dbReference type="GO" id="GO:0008168">
    <property type="term" value="F:methyltransferase activity"/>
    <property type="evidence" value="ECO:0007669"/>
    <property type="project" value="UniProtKB-KW"/>
</dbReference>
<proteinExistence type="predicted"/>
<reference evidence="3" key="1">
    <citation type="submission" date="2019-10" db="EMBL/GenBank/DDBJ databases">
        <title>Streptomyces sp. nov., a novel actinobacterium isolated from alkaline environment.</title>
        <authorList>
            <person name="Golinska P."/>
        </authorList>
    </citation>
    <scope>NUCLEOTIDE SEQUENCE [LARGE SCALE GENOMIC DNA]</scope>
    <source>
        <strain evidence="3">DSM 42118</strain>
    </source>
</reference>
<keyword evidence="3" id="KW-1185">Reference proteome</keyword>
<name>A0A7W3XZR9_9ACTN</name>
<dbReference type="SUPFAM" id="SSF56801">
    <property type="entry name" value="Acetyl-CoA synthetase-like"/>
    <property type="match status" value="1"/>
</dbReference>
<dbReference type="InterPro" id="IPR042099">
    <property type="entry name" value="ANL_N_sf"/>
</dbReference>
<dbReference type="SUPFAM" id="SSF53335">
    <property type="entry name" value="S-adenosyl-L-methionine-dependent methyltransferases"/>
    <property type="match status" value="1"/>
</dbReference>
<dbReference type="RefSeq" id="WP_182604385.1">
    <property type="nucleotide sequence ID" value="NZ_VKHT01000003.1"/>
</dbReference>
<dbReference type="InterPro" id="IPR050508">
    <property type="entry name" value="Methyltransf_Superfamily"/>
</dbReference>
<feature type="domain" description="Methyltransferase type 12" evidence="1">
    <location>
        <begin position="403"/>
        <end position="505"/>
    </location>
</feature>
<dbReference type="Proteomes" id="UP000538929">
    <property type="component" value="Unassembled WGS sequence"/>
</dbReference>
<evidence type="ECO:0000313" key="2">
    <source>
        <dbReference type="EMBL" id="MBB0242577.1"/>
    </source>
</evidence>
<protein>
    <submittedName>
        <fullName evidence="2">Methyltransferase</fullName>
    </submittedName>
</protein>
<dbReference type="Gene3D" id="3.40.50.150">
    <property type="entry name" value="Vaccinia Virus protein VP39"/>
    <property type="match status" value="1"/>
</dbReference>
<dbReference type="AlphaFoldDB" id="A0A7W3XZR9"/>
<comment type="caution">
    <text evidence="2">The sequence shown here is derived from an EMBL/GenBank/DDBJ whole genome shotgun (WGS) entry which is preliminary data.</text>
</comment>